<name>A0A7S2KUJ6_9STRA</name>
<accession>A0A7S2KUJ6</accession>
<feature type="region of interest" description="Disordered" evidence="1">
    <location>
        <begin position="41"/>
        <end position="64"/>
    </location>
</feature>
<dbReference type="AlphaFoldDB" id="A0A7S2KUJ6"/>
<gene>
    <name evidence="2" type="ORF">LDAN0321_LOCUS11589</name>
</gene>
<evidence type="ECO:0000256" key="1">
    <source>
        <dbReference type="SAM" id="MobiDB-lite"/>
    </source>
</evidence>
<reference evidence="2" key="1">
    <citation type="submission" date="2021-01" db="EMBL/GenBank/DDBJ databases">
        <authorList>
            <person name="Corre E."/>
            <person name="Pelletier E."/>
            <person name="Niang G."/>
            <person name="Scheremetjew M."/>
            <person name="Finn R."/>
            <person name="Kale V."/>
            <person name="Holt S."/>
            <person name="Cochrane G."/>
            <person name="Meng A."/>
            <person name="Brown T."/>
            <person name="Cohen L."/>
        </authorList>
    </citation>
    <scope>NUCLEOTIDE SEQUENCE</scope>
    <source>
        <strain evidence="2">B650</strain>
    </source>
</reference>
<sequence length="166" mass="19038">MMGNRRSSSRKIRSSLLFKLGIPDKQAYRIAPVGQACAAAPSAMKNSSRLKRRSRTVNETKDGDNAKVAFNENVSVMMIPTRNDYSSRVRGYLWYETSDLRKNVFRNAYEFAAEGNDWRRVVEEDDMYISGKTGELIHPVHIQRYYQERGRGALGSQPSVRIQIRD</sequence>
<proteinExistence type="predicted"/>
<dbReference type="EMBL" id="HBGY01017958">
    <property type="protein sequence ID" value="CAD9585363.1"/>
    <property type="molecule type" value="Transcribed_RNA"/>
</dbReference>
<evidence type="ECO:0000313" key="2">
    <source>
        <dbReference type="EMBL" id="CAD9585363.1"/>
    </source>
</evidence>
<organism evidence="2">
    <name type="scientific">Leptocylindrus danicus</name>
    <dbReference type="NCBI Taxonomy" id="163516"/>
    <lineage>
        <taxon>Eukaryota</taxon>
        <taxon>Sar</taxon>
        <taxon>Stramenopiles</taxon>
        <taxon>Ochrophyta</taxon>
        <taxon>Bacillariophyta</taxon>
        <taxon>Coscinodiscophyceae</taxon>
        <taxon>Chaetocerotophycidae</taxon>
        <taxon>Leptocylindrales</taxon>
        <taxon>Leptocylindraceae</taxon>
        <taxon>Leptocylindrus</taxon>
    </lineage>
</organism>
<protein>
    <submittedName>
        <fullName evidence="2">Uncharacterized protein</fullName>
    </submittedName>
</protein>